<dbReference type="InterPro" id="IPR012337">
    <property type="entry name" value="RNaseH-like_sf"/>
</dbReference>
<dbReference type="OrthoDB" id="1906820at2759"/>
<dbReference type="InterPro" id="IPR000477">
    <property type="entry name" value="RT_dom"/>
</dbReference>
<dbReference type="InterPro" id="IPR044730">
    <property type="entry name" value="RNase_H-like_dom_plant"/>
</dbReference>
<sequence>MNRDLLTKKNAERIGASLGKVVEVQNPVEDGGLVIGFLRCRVEIDLADPLKDGFWVPCSNGDRRWASRRCEKLLDFCYNCGCIGHSEKMCDEETVMAIYDPALPRYGPWMRTAAVRKTSEEFPPVVHGGRGNDAREANRQFWHVGWKGGNIRGSRASREGRGGTWDPRNNRLLLADVEGRNEVTESKICELLEEKAKLNSTIVHKERSGSSTRKENLIKMGSTTIDGVTKDTPIEALAKAPAVITHNESSNENNNVTSERIVVLSREDMEITMEKKSKQTIEPELSINLVCSPVKKKRTPRKFRSSSSKKTGSNSDGALMPRAVSSEECNRLNEQGLNGVPVLVHEGALRFTAGGELKDLNQKYRPSLLFLSETRMKKERALSLRMRLGFHNGVCVEPIGLSGGLCLWWKEDLKVEILSKKRLIFWDELREVAAAINGAWVLGGDFNEVLTSDEKKGGLPLENRRVIPFHDVICDCELMDMGFKGQRFTWENRQEANIKERLDKCLINVRWRTLFVNAQCFNLPAIGEDINNEWQGQNEENWILEVIKRLKKCKNALINWSKKAFPNNRKEIDELMKELAKIQDNSFILEEQGRVEEKCKQNIKDPKLSCNWVENEEGIERIFLRHFMDLFRSSGSKNWYEALSHVDRVVTDDMNDELLREVTEEEIKVVAYDMGAIKSPGYLPQKLNKTNIVLIPKVPNPEEVGQFRPISLCNYMYKVISKVLVNRMKGMLTDIITPSQCAFVPQRQIQNNIFIILEAFHHLRLKKSKKDVEVGLKLDMNKAYDRVEWDFLKEVMKKIGFASKWVDLIMECVTTMSYALVINGNLSKPFLPSRGLRQDDSLFFLKADAENCRRMAGIIEHYCEASGQQENFQKSGLFFSTNCPEDIKRECSQIFNIPYTENPGEQTNIWEHSWIPDLNGATLKYTPEVEEQLPRKVNEIMDAESRSWQLESIAHRISEEEAEAILEVPINDTGGDDEMIWRHEKNGKFTVRSAYHMYKETEDRRLIQMPSSSHTIPEKFWKFIWSIFCPNKIKNFLWKVGANIVPTMENLFKKKVIGNPLCTICNEKAKTVEHLLLLCPWTEHVWFEGCTGLRIDKESITCFSSWWLDSFDSKGIQKNEVMRLVARAAFLIWYIWKGRNVVQFNGKKPNAEGSVRRAEMAWKEFELANSDNAKQGVIWEAGNLKWSPPSEGNIKINVDGAFEVGKEEAAIGVVARDSTGSTVAVIGRKVKASTCQRAEMLAVREGVKLAGDRNWVNAELETDSKEALLNCTRGDGDCAWRVEPIVKDIRIWSGEARGLKMKWIPRLVNEATNFVAVSCRKGMCVDNWAFRPPSYFVLILENDGLPGPP</sequence>
<dbReference type="Gramene" id="OMO73216">
    <property type="protein sequence ID" value="OMO73216"/>
    <property type="gene ID" value="CCACVL1_17398"/>
</dbReference>
<evidence type="ECO:0000259" key="4">
    <source>
        <dbReference type="PROSITE" id="PS50158"/>
    </source>
</evidence>
<dbReference type="InterPro" id="IPR036691">
    <property type="entry name" value="Endo/exonu/phosph_ase_sf"/>
</dbReference>
<organism evidence="5 6">
    <name type="scientific">Corchorus capsularis</name>
    <name type="common">Jute</name>
    <dbReference type="NCBI Taxonomy" id="210143"/>
    <lineage>
        <taxon>Eukaryota</taxon>
        <taxon>Viridiplantae</taxon>
        <taxon>Streptophyta</taxon>
        <taxon>Embryophyta</taxon>
        <taxon>Tracheophyta</taxon>
        <taxon>Spermatophyta</taxon>
        <taxon>Magnoliopsida</taxon>
        <taxon>eudicotyledons</taxon>
        <taxon>Gunneridae</taxon>
        <taxon>Pentapetalae</taxon>
        <taxon>rosids</taxon>
        <taxon>malvids</taxon>
        <taxon>Malvales</taxon>
        <taxon>Malvaceae</taxon>
        <taxon>Grewioideae</taxon>
        <taxon>Apeibeae</taxon>
        <taxon>Corchorus</taxon>
    </lineage>
</organism>
<keyword evidence="1" id="KW-0862">Zinc</keyword>
<proteinExistence type="predicted"/>
<dbReference type="GO" id="GO:0008270">
    <property type="term" value="F:zinc ion binding"/>
    <property type="evidence" value="ECO:0007669"/>
    <property type="project" value="UniProtKB-KW"/>
</dbReference>
<dbReference type="PANTHER" id="PTHR31635">
    <property type="entry name" value="REVERSE TRANSCRIPTASE DOMAIN-CONTAINING PROTEIN-RELATED"/>
    <property type="match status" value="1"/>
</dbReference>
<feature type="compositionally biased region" description="Low complexity" evidence="3">
    <location>
        <begin position="305"/>
        <end position="315"/>
    </location>
</feature>
<dbReference type="InterPro" id="IPR043502">
    <property type="entry name" value="DNA/RNA_pol_sf"/>
</dbReference>
<evidence type="ECO:0000256" key="2">
    <source>
        <dbReference type="SAM" id="Coils"/>
    </source>
</evidence>
<dbReference type="Pfam" id="PF00078">
    <property type="entry name" value="RVT_1"/>
    <property type="match status" value="1"/>
</dbReference>
<name>A0A1R3HS68_COCAP</name>
<feature type="domain" description="CCHC-type" evidence="4">
    <location>
        <begin position="77"/>
        <end position="92"/>
    </location>
</feature>
<dbReference type="InterPro" id="IPR025836">
    <property type="entry name" value="Zn_knuckle_CX2CX4HX4C"/>
</dbReference>
<dbReference type="SUPFAM" id="SSF56219">
    <property type="entry name" value="DNase I-like"/>
    <property type="match status" value="1"/>
</dbReference>
<evidence type="ECO:0000256" key="1">
    <source>
        <dbReference type="PROSITE-ProRule" id="PRU00047"/>
    </source>
</evidence>
<dbReference type="InterPro" id="IPR002156">
    <property type="entry name" value="RNaseH_domain"/>
</dbReference>
<dbReference type="SUPFAM" id="SSF53098">
    <property type="entry name" value="Ribonuclease H-like"/>
    <property type="match status" value="1"/>
</dbReference>
<dbReference type="GO" id="GO:0004523">
    <property type="term" value="F:RNA-DNA hybrid ribonuclease activity"/>
    <property type="evidence" value="ECO:0007669"/>
    <property type="project" value="InterPro"/>
</dbReference>
<dbReference type="Pfam" id="PF03372">
    <property type="entry name" value="Exo_endo_phos"/>
    <property type="match status" value="1"/>
</dbReference>
<keyword evidence="5" id="KW-0695">RNA-directed DNA polymerase</keyword>
<protein>
    <submittedName>
        <fullName evidence="5">Reverse transcriptase</fullName>
    </submittedName>
</protein>
<feature type="coiled-coil region" evidence="2">
    <location>
        <begin position="565"/>
        <end position="592"/>
    </location>
</feature>
<dbReference type="Pfam" id="PF13456">
    <property type="entry name" value="RVT_3"/>
    <property type="match status" value="1"/>
</dbReference>
<accession>A0A1R3HS68</accession>
<keyword evidence="6" id="KW-1185">Reference proteome</keyword>
<dbReference type="Proteomes" id="UP000188268">
    <property type="component" value="Unassembled WGS sequence"/>
</dbReference>
<dbReference type="GO" id="GO:0003964">
    <property type="term" value="F:RNA-directed DNA polymerase activity"/>
    <property type="evidence" value="ECO:0007669"/>
    <property type="project" value="UniProtKB-KW"/>
</dbReference>
<keyword evidence="1" id="KW-0863">Zinc-finger</keyword>
<dbReference type="Pfam" id="PF14392">
    <property type="entry name" value="zf-CCHC_4"/>
    <property type="match status" value="1"/>
</dbReference>
<dbReference type="STRING" id="210143.A0A1R3HS68"/>
<dbReference type="CDD" id="cd06222">
    <property type="entry name" value="RNase_H_like"/>
    <property type="match status" value="1"/>
</dbReference>
<gene>
    <name evidence="5" type="ORF">CCACVL1_17398</name>
</gene>
<dbReference type="PANTHER" id="PTHR31635:SF196">
    <property type="entry name" value="REVERSE TRANSCRIPTASE DOMAIN-CONTAINING PROTEIN-RELATED"/>
    <property type="match status" value="1"/>
</dbReference>
<dbReference type="InterPro" id="IPR026960">
    <property type="entry name" value="RVT-Znf"/>
</dbReference>
<dbReference type="EMBL" id="AWWV01011263">
    <property type="protein sequence ID" value="OMO73216.1"/>
    <property type="molecule type" value="Genomic_DNA"/>
</dbReference>
<reference evidence="5 6" key="1">
    <citation type="submission" date="2013-09" db="EMBL/GenBank/DDBJ databases">
        <title>Corchorus capsularis genome sequencing.</title>
        <authorList>
            <person name="Alam M."/>
            <person name="Haque M.S."/>
            <person name="Islam M.S."/>
            <person name="Emdad E.M."/>
            <person name="Islam M.M."/>
            <person name="Ahmed B."/>
            <person name="Halim A."/>
            <person name="Hossen Q.M.M."/>
            <person name="Hossain M.Z."/>
            <person name="Ahmed R."/>
            <person name="Khan M.M."/>
            <person name="Islam R."/>
            <person name="Rashid M.M."/>
            <person name="Khan S.A."/>
            <person name="Rahman M.S."/>
            <person name="Alam M."/>
        </authorList>
    </citation>
    <scope>NUCLEOTIDE SEQUENCE [LARGE SCALE GENOMIC DNA]</scope>
    <source>
        <strain evidence="6">cv. CVL-1</strain>
        <tissue evidence="5">Whole seedling</tissue>
    </source>
</reference>
<dbReference type="Pfam" id="PF13966">
    <property type="entry name" value="zf-RVT"/>
    <property type="match status" value="1"/>
</dbReference>
<dbReference type="InterPro" id="IPR001878">
    <property type="entry name" value="Znf_CCHC"/>
</dbReference>
<dbReference type="PROSITE" id="PS50158">
    <property type="entry name" value="ZF_CCHC"/>
    <property type="match status" value="1"/>
</dbReference>
<dbReference type="Gene3D" id="3.60.10.10">
    <property type="entry name" value="Endonuclease/exonuclease/phosphatase"/>
    <property type="match status" value="1"/>
</dbReference>
<evidence type="ECO:0000256" key="3">
    <source>
        <dbReference type="SAM" id="MobiDB-lite"/>
    </source>
</evidence>
<dbReference type="SUPFAM" id="SSF56672">
    <property type="entry name" value="DNA/RNA polymerases"/>
    <property type="match status" value="1"/>
</dbReference>
<keyword evidence="5" id="KW-0548">Nucleotidyltransferase</keyword>
<dbReference type="CDD" id="cd01650">
    <property type="entry name" value="RT_nLTR_like"/>
    <property type="match status" value="1"/>
</dbReference>
<feature type="region of interest" description="Disordered" evidence="3">
    <location>
        <begin position="296"/>
        <end position="320"/>
    </location>
</feature>
<comment type="caution">
    <text evidence="5">The sequence shown here is derived from an EMBL/GenBank/DDBJ whole genome shotgun (WGS) entry which is preliminary data.</text>
</comment>
<dbReference type="GO" id="GO:0003676">
    <property type="term" value="F:nucleic acid binding"/>
    <property type="evidence" value="ECO:0007669"/>
    <property type="project" value="InterPro"/>
</dbReference>
<dbReference type="InterPro" id="IPR005135">
    <property type="entry name" value="Endo/exonuclease/phosphatase"/>
</dbReference>
<evidence type="ECO:0000313" key="5">
    <source>
        <dbReference type="EMBL" id="OMO73216.1"/>
    </source>
</evidence>
<keyword evidence="2" id="KW-0175">Coiled coil</keyword>
<evidence type="ECO:0000313" key="6">
    <source>
        <dbReference type="Proteomes" id="UP000188268"/>
    </source>
</evidence>
<keyword evidence="1" id="KW-0479">Metal-binding</keyword>
<dbReference type="InterPro" id="IPR036397">
    <property type="entry name" value="RNaseH_sf"/>
</dbReference>
<keyword evidence="5" id="KW-0808">Transferase</keyword>
<dbReference type="Gene3D" id="3.30.420.10">
    <property type="entry name" value="Ribonuclease H-like superfamily/Ribonuclease H"/>
    <property type="match status" value="1"/>
</dbReference>